<evidence type="ECO:0000313" key="2">
    <source>
        <dbReference type="EMBL" id="KAI9174950.1"/>
    </source>
</evidence>
<dbReference type="InterPro" id="IPR054722">
    <property type="entry name" value="PolX-like_BBD"/>
</dbReference>
<name>A0AAD5NQW0_ACENE</name>
<dbReference type="Proteomes" id="UP001064489">
    <property type="component" value="Chromosome 8"/>
</dbReference>
<accession>A0AAD5NQW0</accession>
<dbReference type="AlphaFoldDB" id="A0AAD5NQW0"/>
<reference evidence="2" key="1">
    <citation type="journal article" date="2022" name="Plant J.">
        <title>Strategies of tolerance reflected in two North American maple genomes.</title>
        <authorList>
            <person name="McEvoy S.L."/>
            <person name="Sezen U.U."/>
            <person name="Trouern-Trend A."/>
            <person name="McMahon S.M."/>
            <person name="Schaberg P.G."/>
            <person name="Yang J."/>
            <person name="Wegrzyn J.L."/>
            <person name="Swenson N.G."/>
        </authorList>
    </citation>
    <scope>NUCLEOTIDE SEQUENCE</scope>
    <source>
        <strain evidence="2">91603</strain>
    </source>
</reference>
<sequence>MQLLFEYQKLWTIVSDGIVSPADATTTRKDMNMRAECRSRKQDFQTNVAEDGSETLFLACNMAEDRAKNNWFLDSGCSNHICGENEMFTQLDKSFTSSMKFGNDTTVPMMGKGKISITLKDGSQMPSQMYCLSQISIKNY</sequence>
<evidence type="ECO:0000259" key="1">
    <source>
        <dbReference type="Pfam" id="PF22936"/>
    </source>
</evidence>
<dbReference type="EMBL" id="JAJSOW010000103">
    <property type="protein sequence ID" value="KAI9174950.1"/>
    <property type="molecule type" value="Genomic_DNA"/>
</dbReference>
<evidence type="ECO:0000313" key="3">
    <source>
        <dbReference type="Proteomes" id="UP001064489"/>
    </source>
</evidence>
<organism evidence="2 3">
    <name type="scientific">Acer negundo</name>
    <name type="common">Box elder</name>
    <dbReference type="NCBI Taxonomy" id="4023"/>
    <lineage>
        <taxon>Eukaryota</taxon>
        <taxon>Viridiplantae</taxon>
        <taxon>Streptophyta</taxon>
        <taxon>Embryophyta</taxon>
        <taxon>Tracheophyta</taxon>
        <taxon>Spermatophyta</taxon>
        <taxon>Magnoliopsida</taxon>
        <taxon>eudicotyledons</taxon>
        <taxon>Gunneridae</taxon>
        <taxon>Pentapetalae</taxon>
        <taxon>rosids</taxon>
        <taxon>malvids</taxon>
        <taxon>Sapindales</taxon>
        <taxon>Sapindaceae</taxon>
        <taxon>Hippocastanoideae</taxon>
        <taxon>Acereae</taxon>
        <taxon>Acer</taxon>
    </lineage>
</organism>
<feature type="domain" description="Retrovirus-related Pol polyprotein from transposon TNT 1-94-like beta-barrel" evidence="1">
    <location>
        <begin position="71"/>
        <end position="124"/>
    </location>
</feature>
<dbReference type="Pfam" id="PF22936">
    <property type="entry name" value="Pol_BBD"/>
    <property type="match status" value="1"/>
</dbReference>
<protein>
    <recommendedName>
        <fullName evidence="1">Retrovirus-related Pol polyprotein from transposon TNT 1-94-like beta-barrel domain-containing protein</fullName>
    </recommendedName>
</protein>
<gene>
    <name evidence="2" type="ORF">LWI28_025246</name>
</gene>
<reference evidence="2" key="2">
    <citation type="submission" date="2023-02" db="EMBL/GenBank/DDBJ databases">
        <authorList>
            <person name="Swenson N.G."/>
            <person name="Wegrzyn J.L."/>
            <person name="Mcevoy S.L."/>
        </authorList>
    </citation>
    <scope>NUCLEOTIDE SEQUENCE</scope>
    <source>
        <strain evidence="2">91603</strain>
        <tissue evidence="2">Leaf</tissue>
    </source>
</reference>
<proteinExistence type="predicted"/>
<comment type="caution">
    <text evidence="2">The sequence shown here is derived from an EMBL/GenBank/DDBJ whole genome shotgun (WGS) entry which is preliminary data.</text>
</comment>
<keyword evidence="3" id="KW-1185">Reference proteome</keyword>